<accession>L0A043</accession>
<dbReference type="RefSeq" id="WP_015235509.1">
    <property type="nucleotide sequence ID" value="NC_019793.1"/>
</dbReference>
<evidence type="ECO:0000313" key="5">
    <source>
        <dbReference type="Proteomes" id="UP000010467"/>
    </source>
</evidence>
<dbReference type="OrthoDB" id="52142at2"/>
<dbReference type="Pfam" id="PF13203">
    <property type="entry name" value="DUF2201_N"/>
    <property type="match status" value="1"/>
</dbReference>
<dbReference type="eggNOG" id="COG3864">
    <property type="taxonomic scope" value="Bacteria"/>
</dbReference>
<keyword evidence="5" id="KW-1185">Reference proteome</keyword>
<feature type="domain" description="Putative metallopeptidase" evidence="3">
    <location>
        <begin position="415"/>
        <end position="586"/>
    </location>
</feature>
<sequence length="741" mass="81299">MTVTLKDVWIPPQLSRSAEERTFRMRLQSTRLSVAGHRFIETFTPGEAFIAAKPLGAGAPALQTMPLRISAAGWVLASPLRLSPHEQVSFLWWTYLAALAVHAVRLDLPRTAARWVADELDRDGVTRWRDAPEEQLSPLVRVASAALVIVADGELHARGDAPGTSDPSAAEEWAKQGRVNFGRLGWRDALTRVRDASFPPALVEPWGPMLDVSGVLPQGALEIRGPVAEQLKRLARSVQGHARDKGTPAEHNVNWIHEHPEVDAAWACLQERERSGSVSRLAYQFGQRARDAAMQAAQERLSREDHDDHDAPSSGLVKAMQELSTALKPVLAGHRGDHDNTHNEQRVDRVLLAWSDVGQDIPHLRPALSELQLELDPVRCLRLRVSGVALDPQSKTVFVNLGAGLGQDELKYAFAELALHLVLGHPARGADKDADTWNYACDLLLAGWLEDMGYGARPDFAPYDPVLSKLPSAEAIYLRLLDDPTKLRRRASLRGQGLSDLLGAGEAAARALTDEEDRLWREAAARGMEEADALRWAGTLPAGLDRELRERAAEPIPWRPALQAYLGSIVPRRVRRRTYARPSRRSSLDPHEPRAGRGRDEPGPRHSLVLVVDTSGSMSDRDLAEALGGVRTTCQVLGIERVRVLACDAGVTDHGWQVPWRAGDRLILKGGGGTSLIPALALADQLALESDGVHPDTPMLIVTDGLFDDRVSPAREHAFLMPPGTRLLFPTRAPVFTVRTT</sequence>
<evidence type="ECO:0000313" key="4">
    <source>
        <dbReference type="EMBL" id="AFZ67201.1"/>
    </source>
</evidence>
<dbReference type="Pfam" id="PF09967">
    <property type="entry name" value="DUF2201"/>
    <property type="match status" value="1"/>
</dbReference>
<dbReference type="InterPro" id="IPR025154">
    <property type="entry name" value="Put_metallopeptidase_dom"/>
</dbReference>
<dbReference type="PANTHER" id="PTHR38730">
    <property type="entry name" value="SLL7028 PROTEIN"/>
    <property type="match status" value="1"/>
</dbReference>
<organism evidence="4 5">
    <name type="scientific">Deinococcus peraridilitoris (strain DSM 19664 / LMG 22246 / CIP 109416 / KR-200)</name>
    <dbReference type="NCBI Taxonomy" id="937777"/>
    <lineage>
        <taxon>Bacteria</taxon>
        <taxon>Thermotogati</taxon>
        <taxon>Deinococcota</taxon>
        <taxon>Deinococci</taxon>
        <taxon>Deinococcales</taxon>
        <taxon>Deinococcaceae</taxon>
        <taxon>Deinococcus</taxon>
    </lineage>
</organism>
<dbReference type="STRING" id="937777.Deipe_1669"/>
<dbReference type="InterPro" id="IPR018698">
    <property type="entry name" value="VWA-like_dom"/>
</dbReference>
<dbReference type="Proteomes" id="UP000010467">
    <property type="component" value="Chromosome"/>
</dbReference>
<dbReference type="PATRIC" id="fig|937777.3.peg.1665"/>
<reference evidence="5" key="1">
    <citation type="submission" date="2012-03" db="EMBL/GenBank/DDBJ databases">
        <title>Complete sequence of chromosome of Deinococcus peraridilitoris DSM 19664.</title>
        <authorList>
            <person name="Lucas S."/>
            <person name="Copeland A."/>
            <person name="Lapidus A."/>
            <person name="Glavina del Rio T."/>
            <person name="Dalin E."/>
            <person name="Tice H."/>
            <person name="Bruce D."/>
            <person name="Goodwin L."/>
            <person name="Pitluck S."/>
            <person name="Peters L."/>
            <person name="Mikhailova N."/>
            <person name="Lu M."/>
            <person name="Kyrpides N."/>
            <person name="Mavromatis K."/>
            <person name="Ivanova N."/>
            <person name="Brettin T."/>
            <person name="Detter J.C."/>
            <person name="Han C."/>
            <person name="Larimer F."/>
            <person name="Land M."/>
            <person name="Hauser L."/>
            <person name="Markowitz V."/>
            <person name="Cheng J.-F."/>
            <person name="Hugenholtz P."/>
            <person name="Woyke T."/>
            <person name="Wu D."/>
            <person name="Pukall R."/>
            <person name="Steenblock K."/>
            <person name="Brambilla E."/>
            <person name="Klenk H.-P."/>
            <person name="Eisen J.A."/>
        </authorList>
    </citation>
    <scope>NUCLEOTIDE SEQUENCE [LARGE SCALE GENOMIC DNA]</scope>
    <source>
        <strain evidence="5">DSM 19664 / LMG 22246 / CIP 109416 / KR-200</strain>
    </source>
</reference>
<feature type="region of interest" description="Disordered" evidence="1">
    <location>
        <begin position="577"/>
        <end position="606"/>
    </location>
</feature>
<proteinExistence type="predicted"/>
<evidence type="ECO:0000259" key="2">
    <source>
        <dbReference type="Pfam" id="PF09967"/>
    </source>
</evidence>
<dbReference type="KEGG" id="dpd:Deipe_1669"/>
<evidence type="ECO:0000256" key="1">
    <source>
        <dbReference type="SAM" id="MobiDB-lite"/>
    </source>
</evidence>
<dbReference type="SUPFAM" id="SSF53300">
    <property type="entry name" value="vWA-like"/>
    <property type="match status" value="1"/>
</dbReference>
<dbReference type="EMBL" id="CP003382">
    <property type="protein sequence ID" value="AFZ67201.1"/>
    <property type="molecule type" value="Genomic_DNA"/>
</dbReference>
<dbReference type="PANTHER" id="PTHR38730:SF1">
    <property type="entry name" value="SLL7028 PROTEIN"/>
    <property type="match status" value="1"/>
</dbReference>
<feature type="compositionally biased region" description="Basic and acidic residues" evidence="1">
    <location>
        <begin position="586"/>
        <end position="604"/>
    </location>
</feature>
<feature type="domain" description="VWA-like" evidence="2">
    <location>
        <begin position="608"/>
        <end position="686"/>
    </location>
</feature>
<dbReference type="InterPro" id="IPR036465">
    <property type="entry name" value="vWFA_dom_sf"/>
</dbReference>
<protein>
    <submittedName>
        <fullName evidence="4">Uncharacterized protein</fullName>
    </submittedName>
</protein>
<gene>
    <name evidence="4" type="ordered locus">Deipe_1669</name>
</gene>
<dbReference type="HOGENOM" id="CLU_448267_0_0_0"/>
<evidence type="ECO:0000259" key="3">
    <source>
        <dbReference type="Pfam" id="PF13203"/>
    </source>
</evidence>
<name>L0A043_DEIPD</name>
<dbReference type="AlphaFoldDB" id="L0A043"/>